<keyword evidence="1" id="KW-1133">Transmembrane helix</keyword>
<evidence type="ECO:0000256" key="1">
    <source>
        <dbReference type="SAM" id="Phobius"/>
    </source>
</evidence>
<keyword evidence="1" id="KW-0472">Membrane</keyword>
<protein>
    <submittedName>
        <fullName evidence="2">Uncharacterized protein</fullName>
    </submittedName>
</protein>
<dbReference type="EMBL" id="HBGY01012244">
    <property type="protein sequence ID" value="CAD9572252.1"/>
    <property type="molecule type" value="Transcribed_RNA"/>
</dbReference>
<proteinExistence type="predicted"/>
<organism evidence="2">
    <name type="scientific">Leptocylindrus danicus</name>
    <dbReference type="NCBI Taxonomy" id="163516"/>
    <lineage>
        <taxon>Eukaryota</taxon>
        <taxon>Sar</taxon>
        <taxon>Stramenopiles</taxon>
        <taxon>Ochrophyta</taxon>
        <taxon>Bacillariophyta</taxon>
        <taxon>Coscinodiscophyceae</taxon>
        <taxon>Chaetocerotophycidae</taxon>
        <taxon>Leptocylindrales</taxon>
        <taxon>Leptocylindraceae</taxon>
        <taxon>Leptocylindrus</taxon>
    </lineage>
</organism>
<reference evidence="2" key="1">
    <citation type="submission" date="2021-01" db="EMBL/GenBank/DDBJ databases">
        <authorList>
            <person name="Corre E."/>
            <person name="Pelletier E."/>
            <person name="Niang G."/>
            <person name="Scheremetjew M."/>
            <person name="Finn R."/>
            <person name="Kale V."/>
            <person name="Holt S."/>
            <person name="Cochrane G."/>
            <person name="Meng A."/>
            <person name="Brown T."/>
            <person name="Cohen L."/>
        </authorList>
    </citation>
    <scope>NUCLEOTIDE SEQUENCE</scope>
    <source>
        <strain evidence="2">B650</strain>
    </source>
</reference>
<accession>A0A7S2P1F7</accession>
<dbReference type="AlphaFoldDB" id="A0A7S2P1F7"/>
<feature type="transmembrane region" description="Helical" evidence="1">
    <location>
        <begin position="210"/>
        <end position="230"/>
    </location>
</feature>
<evidence type="ECO:0000313" key="2">
    <source>
        <dbReference type="EMBL" id="CAD9572252.1"/>
    </source>
</evidence>
<name>A0A7S2P1F7_9STRA</name>
<feature type="transmembrane region" description="Helical" evidence="1">
    <location>
        <begin position="236"/>
        <end position="257"/>
    </location>
</feature>
<keyword evidence="1" id="KW-0812">Transmembrane</keyword>
<sequence>MIHNTQTTTRRLVCCILLLCTPSYYAYVNNNNYGSRSTTQNSISYSIAASPNDDNVANINVSAAASRIANTRFHRALTIRGGAGVNYVSPDAPVGYTKCPVSKLTNFMASFWGAGGVCYVLMKSVKRVAPIALEPIKAGTLTPFQVALYAVTCAYFAYAEGYKGFQKKFSPMVVARSMTLKPFQSTPFHHYLLAPFYSMGLFHATKKRKIVSWGMTLGIGAIVALVKRLPYPWRNIIDGGVVVGLTWGAISIMLNYIKAVFITGVAPEGVDPALP</sequence>
<gene>
    <name evidence="2" type="ORF">LDAN0321_LOCUS7787</name>
</gene>